<dbReference type="KEGG" id="pseg:D3H65_07320"/>
<gene>
    <name evidence="2" type="ORF">D3H65_07320</name>
</gene>
<name>A0A3B7MJK2_9BACT</name>
<dbReference type="EMBL" id="CP032157">
    <property type="protein sequence ID" value="AXY73797.1"/>
    <property type="molecule type" value="Genomic_DNA"/>
</dbReference>
<dbReference type="Proteomes" id="UP000263900">
    <property type="component" value="Chromosome"/>
</dbReference>
<keyword evidence="3" id="KW-1185">Reference proteome</keyword>
<reference evidence="2 3" key="1">
    <citation type="submission" date="2018-09" db="EMBL/GenBank/DDBJ databases">
        <title>Genome sequencing of strain 6GH32-13.</title>
        <authorList>
            <person name="Weon H.-Y."/>
            <person name="Heo J."/>
            <person name="Kwon S.-W."/>
        </authorList>
    </citation>
    <scope>NUCLEOTIDE SEQUENCE [LARGE SCALE GENOMIC DNA]</scope>
    <source>
        <strain evidence="2 3">5GH32-13</strain>
    </source>
</reference>
<accession>A0A3B7MJK2</accession>
<protein>
    <submittedName>
        <fullName evidence="2">Uncharacterized protein</fullName>
    </submittedName>
</protein>
<keyword evidence="1" id="KW-0812">Transmembrane</keyword>
<feature type="transmembrane region" description="Helical" evidence="1">
    <location>
        <begin position="81"/>
        <end position="100"/>
    </location>
</feature>
<dbReference type="AlphaFoldDB" id="A0A3B7MJK2"/>
<keyword evidence="1" id="KW-1133">Transmembrane helix</keyword>
<sequence>MEFCRILLKIPEQQNNNSFSPWLVVIYNLYVLINDAYPGVFSFYRGFPFTIIETKGIGTPFSSVTLPVIDRTCANSGPVSSSMLIASINVFLMCVLYLVYS</sequence>
<organism evidence="2 3">
    <name type="scientific">Paraflavitalea soli</name>
    <dbReference type="NCBI Taxonomy" id="2315862"/>
    <lineage>
        <taxon>Bacteria</taxon>
        <taxon>Pseudomonadati</taxon>
        <taxon>Bacteroidota</taxon>
        <taxon>Chitinophagia</taxon>
        <taxon>Chitinophagales</taxon>
        <taxon>Chitinophagaceae</taxon>
        <taxon>Paraflavitalea</taxon>
    </lineage>
</organism>
<proteinExistence type="predicted"/>
<evidence type="ECO:0000313" key="3">
    <source>
        <dbReference type="Proteomes" id="UP000263900"/>
    </source>
</evidence>
<evidence type="ECO:0000313" key="2">
    <source>
        <dbReference type="EMBL" id="AXY73797.1"/>
    </source>
</evidence>
<evidence type="ECO:0000256" key="1">
    <source>
        <dbReference type="SAM" id="Phobius"/>
    </source>
</evidence>
<keyword evidence="1" id="KW-0472">Membrane</keyword>